<gene>
    <name evidence="2" type="ORF">OJ962_07965</name>
</gene>
<dbReference type="Proteomes" id="UP001147700">
    <property type="component" value="Unassembled WGS sequence"/>
</dbReference>
<dbReference type="PANTHER" id="PTHR43471">
    <property type="entry name" value="ABC TRANSPORTER PERMEASE"/>
    <property type="match status" value="1"/>
</dbReference>
<feature type="transmembrane region" description="Helical" evidence="1">
    <location>
        <begin position="20"/>
        <end position="40"/>
    </location>
</feature>
<feature type="transmembrane region" description="Helical" evidence="1">
    <location>
        <begin position="60"/>
        <end position="90"/>
    </location>
</feature>
<dbReference type="RefSeq" id="WP_202955755.1">
    <property type="nucleotide sequence ID" value="NZ_JAPCID010000009.1"/>
</dbReference>
<name>A0ABT4RGJ0_9ACTN</name>
<keyword evidence="1" id="KW-0472">Membrane</keyword>
<keyword evidence="3" id="KW-1185">Reference proteome</keyword>
<evidence type="ECO:0000256" key="1">
    <source>
        <dbReference type="SAM" id="Phobius"/>
    </source>
</evidence>
<feature type="transmembrane region" description="Helical" evidence="1">
    <location>
        <begin position="258"/>
        <end position="279"/>
    </location>
</feature>
<dbReference type="Pfam" id="PF12679">
    <property type="entry name" value="ABC2_membrane_2"/>
    <property type="match status" value="1"/>
</dbReference>
<evidence type="ECO:0000313" key="3">
    <source>
        <dbReference type="Proteomes" id="UP001147700"/>
    </source>
</evidence>
<sequence>MRGAGIVAGVALRESVRRRVFVVVALLTVAFLGLYGLGVWRVSREVTEFGDFQSGVDGDVVAGATLLGLSMFATLFLGAILAVFLTLNAVRGDAERGLLQPLIVRPLGRGTFLLGRFAATAGVCVTYTVFVFLASVVITNLFIDWWPDRLFVPAFQMAVAVAVLAALALGGSVLLSSTANGIAIFMLFGAGLTAGLLGQIGEALSSETLQDVSQVTSWILPFEAHYQNALSQITADTFGFSRFAIDLGPFGGAQEFGWFLWPFTALYLGAIAFGALAAFRRRDL</sequence>
<protein>
    <submittedName>
        <fullName evidence="2">ABC transporter permease subunit</fullName>
    </submittedName>
</protein>
<keyword evidence="1" id="KW-1133">Transmembrane helix</keyword>
<feature type="transmembrane region" description="Helical" evidence="1">
    <location>
        <begin position="182"/>
        <end position="201"/>
    </location>
</feature>
<evidence type="ECO:0000313" key="2">
    <source>
        <dbReference type="EMBL" id="MDA0137425.1"/>
    </source>
</evidence>
<proteinExistence type="predicted"/>
<feature type="transmembrane region" description="Helical" evidence="1">
    <location>
        <begin position="111"/>
        <end position="138"/>
    </location>
</feature>
<accession>A0ABT4RGJ0</accession>
<dbReference type="EMBL" id="JAPCID010000009">
    <property type="protein sequence ID" value="MDA0137425.1"/>
    <property type="molecule type" value="Genomic_DNA"/>
</dbReference>
<keyword evidence="1" id="KW-0812">Transmembrane</keyword>
<organism evidence="2 3">
    <name type="scientific">Solirubrobacter deserti</name>
    <dbReference type="NCBI Taxonomy" id="2282478"/>
    <lineage>
        <taxon>Bacteria</taxon>
        <taxon>Bacillati</taxon>
        <taxon>Actinomycetota</taxon>
        <taxon>Thermoleophilia</taxon>
        <taxon>Solirubrobacterales</taxon>
        <taxon>Solirubrobacteraceae</taxon>
        <taxon>Solirubrobacter</taxon>
    </lineage>
</organism>
<feature type="transmembrane region" description="Helical" evidence="1">
    <location>
        <begin position="150"/>
        <end position="175"/>
    </location>
</feature>
<reference evidence="2" key="1">
    <citation type="submission" date="2022-10" db="EMBL/GenBank/DDBJ databases">
        <title>The WGS of Solirubrobacter sp. CPCC 204708.</title>
        <authorList>
            <person name="Jiang Z."/>
        </authorList>
    </citation>
    <scope>NUCLEOTIDE SEQUENCE</scope>
    <source>
        <strain evidence="2">CPCC 204708</strain>
    </source>
</reference>
<comment type="caution">
    <text evidence="2">The sequence shown here is derived from an EMBL/GenBank/DDBJ whole genome shotgun (WGS) entry which is preliminary data.</text>
</comment>